<sequence length="131" mass="14174">MTKNENEVGTVRIANEVVGIIASLAATEVEGVAGMSGGIAGGIAEMLKKKSSKGVKVEVGEKEAAIDLYMIVEYGSKIPDVAWQVQDNVRQAIEDMTGLKVVEVNVHVQGINFEEEEEEEVQEVIDETRVK</sequence>
<dbReference type="AlphaFoldDB" id="A0A1T4P2A8"/>
<dbReference type="Pfam" id="PF03780">
    <property type="entry name" value="Asp23"/>
    <property type="match status" value="1"/>
</dbReference>
<protein>
    <submittedName>
        <fullName evidence="2">Uncharacterized conserved protein YloU, alkaline shock protein (Asp23) family</fullName>
    </submittedName>
</protein>
<reference evidence="3" key="1">
    <citation type="submission" date="2017-02" db="EMBL/GenBank/DDBJ databases">
        <authorList>
            <person name="Varghese N."/>
            <person name="Submissions S."/>
        </authorList>
    </citation>
    <scope>NUCLEOTIDE SEQUENCE [LARGE SCALE GENOMIC DNA]</scope>
    <source>
        <strain evidence="3">ATCC BAA-73</strain>
    </source>
</reference>
<dbReference type="RefSeq" id="WP_078810452.1">
    <property type="nucleotide sequence ID" value="NZ_FUWM01000017.1"/>
</dbReference>
<evidence type="ECO:0000256" key="1">
    <source>
        <dbReference type="ARBA" id="ARBA00005721"/>
    </source>
</evidence>
<keyword evidence="3" id="KW-1185">Reference proteome</keyword>
<accession>A0A1T4P2A8</accession>
<dbReference type="InterPro" id="IPR005531">
    <property type="entry name" value="Asp23"/>
</dbReference>
<evidence type="ECO:0000313" key="2">
    <source>
        <dbReference type="EMBL" id="SJZ85674.1"/>
    </source>
</evidence>
<evidence type="ECO:0000313" key="3">
    <source>
        <dbReference type="Proteomes" id="UP000190625"/>
    </source>
</evidence>
<gene>
    <name evidence="2" type="ORF">SAMN02745118_02016</name>
</gene>
<dbReference type="EMBL" id="FUWM01000017">
    <property type="protein sequence ID" value="SJZ85674.1"/>
    <property type="molecule type" value="Genomic_DNA"/>
</dbReference>
<comment type="similarity">
    <text evidence="1">Belongs to the asp23 family.</text>
</comment>
<dbReference type="OrthoDB" id="9793465at2"/>
<proteinExistence type="inferred from homology"/>
<name>A0A1T4P2A8_9FIRM</name>
<dbReference type="STRING" id="142842.SAMN02745118_02016"/>
<organism evidence="2 3">
    <name type="scientific">Selenihalanaerobacter shriftii</name>
    <dbReference type="NCBI Taxonomy" id="142842"/>
    <lineage>
        <taxon>Bacteria</taxon>
        <taxon>Bacillati</taxon>
        <taxon>Bacillota</taxon>
        <taxon>Clostridia</taxon>
        <taxon>Halanaerobiales</taxon>
        <taxon>Halobacteroidaceae</taxon>
        <taxon>Selenihalanaerobacter</taxon>
    </lineage>
</organism>
<dbReference type="PANTHER" id="PTHR34297">
    <property type="entry name" value="HYPOTHETICAL CYTOSOLIC PROTEIN-RELATED"/>
    <property type="match status" value="1"/>
</dbReference>
<dbReference type="Proteomes" id="UP000190625">
    <property type="component" value="Unassembled WGS sequence"/>
</dbReference>